<evidence type="ECO:0000259" key="1">
    <source>
        <dbReference type="Pfam" id="PF18029"/>
    </source>
</evidence>
<feature type="domain" description="Glyoxalase-like" evidence="1">
    <location>
        <begin position="9"/>
        <end position="109"/>
    </location>
</feature>
<dbReference type="PANTHER" id="PTHR35908:SF1">
    <property type="entry name" value="CONSERVED PROTEIN"/>
    <property type="match status" value="1"/>
</dbReference>
<dbReference type="InterPro" id="IPR041581">
    <property type="entry name" value="Glyoxalase_6"/>
</dbReference>
<comment type="caution">
    <text evidence="2">The sequence shown here is derived from an EMBL/GenBank/DDBJ whole genome shotgun (WGS) entry which is preliminary data.</text>
</comment>
<evidence type="ECO:0000313" key="3">
    <source>
        <dbReference type="Proteomes" id="UP001582793"/>
    </source>
</evidence>
<gene>
    <name evidence="2" type="ORF">AAFH96_16765</name>
</gene>
<protein>
    <submittedName>
        <fullName evidence="2">VOC family protein</fullName>
    </submittedName>
</protein>
<dbReference type="EMBL" id="JBCGDC010000043">
    <property type="protein sequence ID" value="MFB6394746.1"/>
    <property type="molecule type" value="Genomic_DNA"/>
</dbReference>
<accession>A0ABV5CRX1</accession>
<keyword evidence="3" id="KW-1185">Reference proteome</keyword>
<dbReference type="RefSeq" id="WP_364213739.1">
    <property type="nucleotide sequence ID" value="NZ_JBCGDC010000043.1"/>
</dbReference>
<dbReference type="Gene3D" id="3.10.180.10">
    <property type="entry name" value="2,3-Dihydroxybiphenyl 1,2-Dioxygenase, domain 1"/>
    <property type="match status" value="1"/>
</dbReference>
<organism evidence="2 3">
    <name type="scientific">Polymorphospora lycopeni</name>
    <dbReference type="NCBI Taxonomy" id="3140240"/>
    <lineage>
        <taxon>Bacteria</taxon>
        <taxon>Bacillati</taxon>
        <taxon>Actinomycetota</taxon>
        <taxon>Actinomycetes</taxon>
        <taxon>Micromonosporales</taxon>
        <taxon>Micromonosporaceae</taxon>
        <taxon>Polymorphospora</taxon>
    </lineage>
</organism>
<reference evidence="2 3" key="1">
    <citation type="submission" date="2024-04" db="EMBL/GenBank/DDBJ databases">
        <title>Polymorphospora sp. isolated from Baiyangdian Lake in Xiong'an New Area.</title>
        <authorList>
            <person name="Zhang X."/>
            <person name="Liu J."/>
        </authorList>
    </citation>
    <scope>NUCLEOTIDE SEQUENCE [LARGE SCALE GENOMIC DNA]</scope>
    <source>
        <strain evidence="2 3">2-325</strain>
    </source>
</reference>
<evidence type="ECO:0000313" key="2">
    <source>
        <dbReference type="EMBL" id="MFB6394746.1"/>
    </source>
</evidence>
<name>A0ABV5CRX1_9ACTN</name>
<dbReference type="InterPro" id="IPR029068">
    <property type="entry name" value="Glyas_Bleomycin-R_OHBP_Dase"/>
</dbReference>
<dbReference type="CDD" id="cd06587">
    <property type="entry name" value="VOC"/>
    <property type="match status" value="1"/>
</dbReference>
<dbReference type="Pfam" id="PF18029">
    <property type="entry name" value="Glyoxalase_6"/>
    <property type="match status" value="1"/>
</dbReference>
<proteinExistence type="predicted"/>
<sequence>MHRSRLYGVFVDSPRAEADATVSFWSAALGVTPERPADDEYTVLPGAAGHELAFEVQAVDDAPRYHLDIETDDVAAEVARLTALGAKEEARHDGWTILRAPGGHLLCVVPVQSDRPFFYRHARTFDS</sequence>
<dbReference type="Proteomes" id="UP001582793">
    <property type="component" value="Unassembled WGS sequence"/>
</dbReference>
<dbReference type="PANTHER" id="PTHR35908">
    <property type="entry name" value="HYPOTHETICAL FUSION PROTEIN"/>
    <property type="match status" value="1"/>
</dbReference>
<dbReference type="SUPFAM" id="SSF54593">
    <property type="entry name" value="Glyoxalase/Bleomycin resistance protein/Dihydroxybiphenyl dioxygenase"/>
    <property type="match status" value="1"/>
</dbReference>